<dbReference type="SMART" id="SM00233">
    <property type="entry name" value="PH"/>
    <property type="match status" value="1"/>
</dbReference>
<dbReference type="EC" id="2.4.1.173" evidence="4"/>
<keyword evidence="7" id="KW-0444">Lipid biosynthesis</keyword>
<comment type="subcellular location">
    <subcellularLocation>
        <location evidence="2">Cytoplasm</location>
    </subcellularLocation>
    <subcellularLocation>
        <location evidence="1">Membrane</location>
        <topology evidence="1">Peripheral membrane protein</topology>
    </subcellularLocation>
</comment>
<evidence type="ECO:0000256" key="7">
    <source>
        <dbReference type="ARBA" id="ARBA00022516"/>
    </source>
</evidence>
<evidence type="ECO:0000256" key="9">
    <source>
        <dbReference type="ARBA" id="ARBA00022679"/>
    </source>
</evidence>
<evidence type="ECO:0000256" key="2">
    <source>
        <dbReference type="ARBA" id="ARBA00004496"/>
    </source>
</evidence>
<gene>
    <name evidence="22" type="ORF">HG536_0B00870</name>
</gene>
<evidence type="ECO:0000256" key="5">
    <source>
        <dbReference type="ARBA" id="ARBA00017894"/>
    </source>
</evidence>
<dbReference type="InterPro" id="IPR011993">
    <property type="entry name" value="PH-like_dom_sf"/>
</dbReference>
<dbReference type="Pfam" id="PF00169">
    <property type="entry name" value="PH"/>
    <property type="match status" value="1"/>
</dbReference>
<feature type="compositionally biased region" description="Polar residues" evidence="20">
    <location>
        <begin position="526"/>
        <end position="541"/>
    </location>
</feature>
<feature type="domain" description="PH" evidence="21">
    <location>
        <begin position="247"/>
        <end position="345"/>
    </location>
</feature>
<name>A0A7G3ZCJ0_9SACH</name>
<keyword evidence="8" id="KW-0328">Glycosyltransferase</keyword>
<comment type="catalytic activity">
    <reaction evidence="18">
        <text>ergosterol + UDP-alpha-D-glucose = ergosteryl 3-beta-D-glucoside + UDP + H(+)</text>
        <dbReference type="Rhea" id="RHEA:61836"/>
        <dbReference type="ChEBI" id="CHEBI:15378"/>
        <dbReference type="ChEBI" id="CHEBI:16933"/>
        <dbReference type="ChEBI" id="CHEBI:52973"/>
        <dbReference type="ChEBI" id="CHEBI:58223"/>
        <dbReference type="ChEBI" id="CHEBI:58885"/>
    </reaction>
    <physiologicalReaction direction="left-to-right" evidence="18">
        <dbReference type="Rhea" id="RHEA:61837"/>
    </physiologicalReaction>
</comment>
<accession>A0A7G3ZCJ0</accession>
<dbReference type="Pfam" id="PF03033">
    <property type="entry name" value="Glyco_transf_28"/>
    <property type="match status" value="1"/>
</dbReference>
<dbReference type="GeneID" id="59324345"/>
<dbReference type="InterPro" id="IPR004182">
    <property type="entry name" value="GRAM"/>
</dbReference>
<proteinExistence type="inferred from homology"/>
<feature type="compositionally biased region" description="Low complexity" evidence="20">
    <location>
        <begin position="1"/>
        <end position="20"/>
    </location>
</feature>
<feature type="region of interest" description="Disordered" evidence="20">
    <location>
        <begin position="438"/>
        <end position="462"/>
    </location>
</feature>
<keyword evidence="6" id="KW-0963">Cytoplasm</keyword>
<evidence type="ECO:0000256" key="1">
    <source>
        <dbReference type="ARBA" id="ARBA00004170"/>
    </source>
</evidence>
<evidence type="ECO:0000313" key="23">
    <source>
        <dbReference type="Proteomes" id="UP000515788"/>
    </source>
</evidence>
<dbReference type="InterPro" id="IPR048066">
    <property type="entry name" value="ATG26_PH_GRAM1"/>
</dbReference>
<keyword evidence="9" id="KW-0808">Transferase</keyword>
<keyword evidence="10" id="KW-0677">Repeat</keyword>
<keyword evidence="14" id="KW-0472">Membrane</keyword>
<evidence type="ECO:0000313" key="22">
    <source>
        <dbReference type="EMBL" id="QLL31226.1"/>
    </source>
</evidence>
<comment type="catalytic activity">
    <reaction evidence="19">
        <text>a sterol + UDP-alpha-D-glucose = a sterol 3-beta-D-glucoside + UDP + H(+)</text>
        <dbReference type="Rhea" id="RHEA:22724"/>
        <dbReference type="ChEBI" id="CHEBI:15378"/>
        <dbReference type="ChEBI" id="CHEBI:15889"/>
        <dbReference type="ChEBI" id="CHEBI:37424"/>
        <dbReference type="ChEBI" id="CHEBI:58223"/>
        <dbReference type="ChEBI" id="CHEBI:58885"/>
        <dbReference type="EC" id="2.4.1.173"/>
    </reaction>
    <physiologicalReaction direction="left-to-right" evidence="19">
        <dbReference type="Rhea" id="RHEA:22725"/>
    </physiologicalReaction>
</comment>
<comment type="similarity">
    <text evidence="3">Belongs to the glycosyltransferase 28 family.</text>
</comment>
<evidence type="ECO:0000256" key="19">
    <source>
        <dbReference type="ARBA" id="ARBA00049453"/>
    </source>
</evidence>
<protein>
    <recommendedName>
        <fullName evidence="5">Sterol 3-beta-glucosyltransferase</fullName>
        <ecNumber evidence="4">2.4.1.173</ecNumber>
    </recommendedName>
    <alternativeName>
        <fullName evidence="17">Autophagy-related protein 26</fullName>
    </alternativeName>
</protein>
<dbReference type="InterPro" id="IPR004276">
    <property type="entry name" value="GlycoTrans_28_N"/>
</dbReference>
<dbReference type="InterPro" id="IPR048065">
    <property type="entry name" value="ATG26_PH_GRAM2"/>
</dbReference>
<keyword evidence="12" id="KW-0756">Sterol biosynthesis</keyword>
<dbReference type="KEGG" id="tgb:HG536_0B00870"/>
<dbReference type="GO" id="GO:0016020">
    <property type="term" value="C:membrane"/>
    <property type="evidence" value="ECO:0007669"/>
    <property type="project" value="UniProtKB-SubCell"/>
</dbReference>
<dbReference type="FunFam" id="3.40.50.2000:FF:000029">
    <property type="entry name" value="Sterol 3-beta-glucosyltransferase"/>
    <property type="match status" value="1"/>
</dbReference>
<feature type="region of interest" description="Disordered" evidence="20">
    <location>
        <begin position="114"/>
        <end position="135"/>
    </location>
</feature>
<evidence type="ECO:0000256" key="14">
    <source>
        <dbReference type="ARBA" id="ARBA00023136"/>
    </source>
</evidence>
<evidence type="ECO:0000256" key="13">
    <source>
        <dbReference type="ARBA" id="ARBA00023098"/>
    </source>
</evidence>
<dbReference type="EMBL" id="CP059247">
    <property type="protein sequence ID" value="QLL31226.1"/>
    <property type="molecule type" value="Genomic_DNA"/>
</dbReference>
<dbReference type="SUPFAM" id="SSF53756">
    <property type="entry name" value="UDP-Glycosyltransferase/glycogen phosphorylase"/>
    <property type="match status" value="1"/>
</dbReference>
<evidence type="ECO:0000256" key="3">
    <source>
        <dbReference type="ARBA" id="ARBA00006962"/>
    </source>
</evidence>
<feature type="compositionally biased region" description="Polar residues" evidence="20">
    <location>
        <begin position="51"/>
        <end position="62"/>
    </location>
</feature>
<feature type="region of interest" description="Disordered" evidence="20">
    <location>
        <begin position="526"/>
        <end position="557"/>
    </location>
</feature>
<dbReference type="CDD" id="cd13215">
    <property type="entry name" value="PH-GRAM1_AGT26"/>
    <property type="match status" value="1"/>
</dbReference>
<evidence type="ECO:0000256" key="16">
    <source>
        <dbReference type="ARBA" id="ARBA00023221"/>
    </source>
</evidence>
<keyword evidence="15" id="KW-1207">Sterol metabolism</keyword>
<dbReference type="FunFam" id="2.30.29.30:FF:000303">
    <property type="entry name" value="Sterol 3-beta-glucosyltransferase"/>
    <property type="match status" value="1"/>
</dbReference>
<dbReference type="PANTHER" id="PTHR48050">
    <property type="entry name" value="STEROL 3-BETA-GLUCOSYLTRANSFERASE"/>
    <property type="match status" value="1"/>
</dbReference>
<dbReference type="CDD" id="cd13216">
    <property type="entry name" value="PH-GRAM2_AGT26"/>
    <property type="match status" value="1"/>
</dbReference>
<dbReference type="SMART" id="SM00568">
    <property type="entry name" value="GRAM"/>
    <property type="match status" value="2"/>
</dbReference>
<dbReference type="SUPFAM" id="SSF50729">
    <property type="entry name" value="PH domain-like"/>
    <property type="match status" value="1"/>
</dbReference>
<dbReference type="InterPro" id="IPR050426">
    <property type="entry name" value="Glycosyltransferase_28"/>
</dbReference>
<feature type="region of interest" description="Disordered" evidence="20">
    <location>
        <begin position="1"/>
        <end position="64"/>
    </location>
</feature>
<feature type="compositionally biased region" description="Basic and acidic residues" evidence="20">
    <location>
        <begin position="1220"/>
        <end position="1234"/>
    </location>
</feature>
<evidence type="ECO:0000256" key="4">
    <source>
        <dbReference type="ARBA" id="ARBA00012650"/>
    </source>
</evidence>
<evidence type="ECO:0000256" key="15">
    <source>
        <dbReference type="ARBA" id="ARBA00023166"/>
    </source>
</evidence>
<dbReference type="FunFam" id="3.40.50.2000:FF:000009">
    <property type="entry name" value="Sterol 3-beta-glucosyltransferase UGT80A2"/>
    <property type="match status" value="1"/>
</dbReference>
<dbReference type="AlphaFoldDB" id="A0A7G3ZCJ0"/>
<dbReference type="OrthoDB" id="10261837at2759"/>
<organism evidence="22 23">
    <name type="scientific">Torulaspora globosa</name>
    <dbReference type="NCBI Taxonomy" id="48254"/>
    <lineage>
        <taxon>Eukaryota</taxon>
        <taxon>Fungi</taxon>
        <taxon>Dikarya</taxon>
        <taxon>Ascomycota</taxon>
        <taxon>Saccharomycotina</taxon>
        <taxon>Saccharomycetes</taxon>
        <taxon>Saccharomycetales</taxon>
        <taxon>Saccharomycetaceae</taxon>
        <taxon>Torulaspora</taxon>
    </lineage>
</organism>
<dbReference type="GO" id="GO:0005975">
    <property type="term" value="P:carbohydrate metabolic process"/>
    <property type="evidence" value="ECO:0007669"/>
    <property type="project" value="InterPro"/>
</dbReference>
<dbReference type="PANTHER" id="PTHR48050:SF25">
    <property type="entry name" value="STEROL 3-BETA-GLUCOSYLTRANSFERASE"/>
    <property type="match status" value="1"/>
</dbReference>
<dbReference type="FunFam" id="2.30.29.30:FF:000391">
    <property type="entry name" value="Sterol 3-beta-glucosyltransferase"/>
    <property type="match status" value="1"/>
</dbReference>
<dbReference type="CDD" id="cd03784">
    <property type="entry name" value="GT1_Gtf-like"/>
    <property type="match status" value="1"/>
</dbReference>
<dbReference type="GO" id="GO:0016126">
    <property type="term" value="P:sterol biosynthetic process"/>
    <property type="evidence" value="ECO:0007669"/>
    <property type="project" value="UniProtKB-KW"/>
</dbReference>
<dbReference type="Gene3D" id="2.30.29.30">
    <property type="entry name" value="Pleckstrin-homology domain (PH domain)/Phosphotyrosine-binding domain (PTB)"/>
    <property type="match status" value="2"/>
</dbReference>
<dbReference type="InterPro" id="IPR001849">
    <property type="entry name" value="PH_domain"/>
</dbReference>
<evidence type="ECO:0000256" key="12">
    <source>
        <dbReference type="ARBA" id="ARBA00023011"/>
    </source>
</evidence>
<dbReference type="GO" id="GO:0016906">
    <property type="term" value="F:sterol 3-beta-glucosyltransferase activity"/>
    <property type="evidence" value="ECO:0007669"/>
    <property type="project" value="UniProtKB-EC"/>
</dbReference>
<dbReference type="Gene3D" id="3.40.50.2000">
    <property type="entry name" value="Glycogen Phosphorylase B"/>
    <property type="match status" value="2"/>
</dbReference>
<keyword evidence="16" id="KW-0753">Steroid metabolism</keyword>
<dbReference type="InterPro" id="IPR002213">
    <property type="entry name" value="UDP_glucos_trans"/>
</dbReference>
<evidence type="ECO:0000256" key="17">
    <source>
        <dbReference type="ARBA" id="ARBA00029843"/>
    </source>
</evidence>
<dbReference type="Pfam" id="PF06722">
    <property type="entry name" value="EryCIII-like_C"/>
    <property type="match status" value="1"/>
</dbReference>
<evidence type="ECO:0000256" key="10">
    <source>
        <dbReference type="ARBA" id="ARBA00022737"/>
    </source>
</evidence>
<evidence type="ECO:0000259" key="21">
    <source>
        <dbReference type="PROSITE" id="PS50003"/>
    </source>
</evidence>
<dbReference type="Proteomes" id="UP000515788">
    <property type="component" value="Chromosome 2"/>
</dbReference>
<evidence type="ECO:0000256" key="6">
    <source>
        <dbReference type="ARBA" id="ARBA00022490"/>
    </source>
</evidence>
<dbReference type="Pfam" id="PF02893">
    <property type="entry name" value="GRAM"/>
    <property type="match status" value="1"/>
</dbReference>
<evidence type="ECO:0000256" key="11">
    <source>
        <dbReference type="ARBA" id="ARBA00022955"/>
    </source>
</evidence>
<dbReference type="InterPro" id="IPR010610">
    <property type="entry name" value="EryCIII-like_C"/>
</dbReference>
<keyword evidence="11" id="KW-0752">Steroid biosynthesis</keyword>
<evidence type="ECO:0000256" key="20">
    <source>
        <dbReference type="SAM" id="MobiDB-lite"/>
    </source>
</evidence>
<dbReference type="RefSeq" id="XP_037137901.1">
    <property type="nucleotide sequence ID" value="XM_037282006.1"/>
</dbReference>
<evidence type="ECO:0000256" key="8">
    <source>
        <dbReference type="ARBA" id="ARBA00022676"/>
    </source>
</evidence>
<sequence>MAPTTRGRGPSDSSSRSLSPIGNPGKLRSALSPSRHLPNPISKLGRYAKSRANSISSPTNETSVKKIQDIEDDDLAKSKYMMKSIVGLLTTASMYAGMDDAQEADELAQHIVPDDEEEEEIGKNKPKGSGGQSDEVAVYKEPGKDQKTKPEKVPLPLSPAVRKPTLFSFSVVPTDDLDSDSTADSSKLTGRRKIITQLLSHFKLDPSETLLKEYFAWLLKDVLVQGKLLITSKHILFFAYLPKSPGTVKLSGNLNIRSTLRASSRYWCVLKDHTLTLYTSPTEVYFPVLTIDLRSVTSVRIDKLSSTDGSQKTFKVSSNERTYVFTADTDYSARTWCNALKKQQFAEQNSDNDSVSLKIPLANVIDIDDQTIVKQALTVRIRALESTSSYAIDDFHFVFLDGTGFTLMKVVKDQISALSDAGMRILFDNVVIDDQRSRSPTVKSADGSDADNGARGASPVTKGERFSSHELFIDRALQRPAGSDAKDTGEISWRRRIREISGNWLLAKPPAIDSAEDTVVEYYSKSSSLGANGSPQANLGDQISDDDISEETSRESRRAKLAGWTTKPFKNVAEMWSGHPMHYANDFIPFSEDDPYLVKDKHKLAAIHRFQRHFKLTNDECLISSSFTYLTRNIPLYGKLYIANSVMCFRTLLPTVNTKMILPLSDIETCYKEKGFRFGYLGLVVVIRGHEELFFEFSTALARDDAEYILLKQLDEFKPKSKLPLVATTNILETDIDNAKLKFFEDKINAEGFEVPLLFDESPFFKTKIKPTRSYKIGILTIGSRGDVQPYIALGKGLIKEGHQVTIITHGEFHSFVTSHGINFEEIAGDPAELMALMVEHESMNVSLLRDASSRFRGWITSLLDTSWVACKSLQLDILIESPSAMAGIHIAEALEIPYFRAFTMPWTRTRAYPHAFIVPDQKRGGNYNYLTHVLFENLFWKGISGQVNKWRLESLGLNRTNLDMLQQGKVPFFYNVSPTVFSPSVDFSEWIKVTGYWFLDEKHTYEPPQELADFINKAKKLNKKLVYIGFGSIVVSNAKEMTKAICKAVTDADVYCILNKGWSERLNDKTCTQVEVPLPECVFNAGNVPHDWLFPQMDAAVHHGGSGTTGATLRAGLPTVVKPFFGDQFFYALRVEDIGAGVALKKLNSSSLAHALKEVTTNKRMLDKAQLIKRQIAVEDGVQTAINCLYGELEYARSLVVSKRRRSKVETTNMGKAQSKADVEKGREGWTLV</sequence>
<keyword evidence="23" id="KW-1185">Reference proteome</keyword>
<dbReference type="PROSITE" id="PS50003">
    <property type="entry name" value="PH_DOMAIN"/>
    <property type="match status" value="1"/>
</dbReference>
<feature type="region of interest" description="Disordered" evidence="20">
    <location>
        <begin position="1211"/>
        <end position="1234"/>
    </location>
</feature>
<keyword evidence="13" id="KW-0443">Lipid metabolism</keyword>
<reference evidence="22 23" key="1">
    <citation type="submission" date="2020-06" db="EMBL/GenBank/DDBJ databases">
        <title>The yeast mating-type switching endonuclease HO is a domesticated member of an unorthodox homing genetic element family.</title>
        <authorList>
            <person name="Coughlan A.Y."/>
            <person name="Lombardi L."/>
            <person name="Braun-Galleani S."/>
            <person name="Martos A.R."/>
            <person name="Galeote V."/>
            <person name="Bigey F."/>
            <person name="Dequin S."/>
            <person name="Byrne K.P."/>
            <person name="Wolfe K.H."/>
        </authorList>
    </citation>
    <scope>NUCLEOTIDE SEQUENCE [LARGE SCALE GENOMIC DNA]</scope>
    <source>
        <strain evidence="22 23">CBS764</strain>
    </source>
</reference>
<dbReference type="GO" id="GO:0005737">
    <property type="term" value="C:cytoplasm"/>
    <property type="evidence" value="ECO:0007669"/>
    <property type="project" value="UniProtKB-SubCell"/>
</dbReference>
<evidence type="ECO:0000256" key="18">
    <source>
        <dbReference type="ARBA" id="ARBA00047886"/>
    </source>
</evidence>